<dbReference type="InterPro" id="IPR040115">
    <property type="entry name" value="Lnp"/>
</dbReference>
<feature type="region of interest" description="Disordered" evidence="1">
    <location>
        <begin position="397"/>
        <end position="437"/>
    </location>
</feature>
<proteinExistence type="predicted"/>
<sequence>MEFVNLFLNFFIEAKSQYLSRSCKCAAQCEITTLPCSKANYMEMDEGSEKDDGNSMPAATPTATEAKEKKKKNKGVVSRLWNAMFRSREYDFEKRLKYIHKEEVAILARMSKRTQSWERMTRHLIILSVLFEVIAVGYAIMTTRSLDLDWKIRALRVLPMFILPFLSFITHSVVGSFIRMRKRRDHKALEKLRAERQAKIDELKEKTNYYITQQLIQRYDPDPAAKAAAATVLASKLGADSGLKVHLGDDEPKTNAPSGSSSGVESNGLRHRRQKQTTSHSPKGETLAQLHGSGGSEYHKQEVGPYNPSPQEGGWLARLAALLVGEDPTQCYALICGNCHMHNGLARKEDFPYTTYYCPHCNAWNGPKHTPNIVASDSSLSHLKTSPHMAEATVIESPTAPIVVDNNSDVSDSSPRSSPPPGNDPLPMIESDDASIS</sequence>
<comment type="caution">
    <text evidence="4">The sequence shown here is derived from an EMBL/GenBank/DDBJ whole genome shotgun (WGS) entry which is preliminary data.</text>
</comment>
<protein>
    <recommendedName>
        <fullName evidence="3">Lunapark zinc ribbon domain-containing protein</fullName>
    </recommendedName>
</protein>
<evidence type="ECO:0000259" key="3">
    <source>
        <dbReference type="Pfam" id="PF10058"/>
    </source>
</evidence>
<name>A0A328DVR8_9ASTE</name>
<accession>A0A328DVR8</accession>
<keyword evidence="2" id="KW-1133">Transmembrane helix</keyword>
<dbReference type="GO" id="GO:0071782">
    <property type="term" value="C:endoplasmic reticulum tubular network"/>
    <property type="evidence" value="ECO:0007669"/>
    <property type="project" value="TreeGrafter"/>
</dbReference>
<feature type="compositionally biased region" description="Low complexity" evidence="1">
    <location>
        <begin position="401"/>
        <end position="416"/>
    </location>
</feature>
<dbReference type="Proteomes" id="UP000249390">
    <property type="component" value="Unassembled WGS sequence"/>
</dbReference>
<feature type="transmembrane region" description="Helical" evidence="2">
    <location>
        <begin position="120"/>
        <end position="141"/>
    </location>
</feature>
<keyword evidence="2" id="KW-0472">Membrane</keyword>
<feature type="region of interest" description="Disordered" evidence="1">
    <location>
        <begin position="45"/>
        <end position="70"/>
    </location>
</feature>
<organism evidence="4 5">
    <name type="scientific">Cuscuta australis</name>
    <dbReference type="NCBI Taxonomy" id="267555"/>
    <lineage>
        <taxon>Eukaryota</taxon>
        <taxon>Viridiplantae</taxon>
        <taxon>Streptophyta</taxon>
        <taxon>Embryophyta</taxon>
        <taxon>Tracheophyta</taxon>
        <taxon>Spermatophyta</taxon>
        <taxon>Magnoliopsida</taxon>
        <taxon>eudicotyledons</taxon>
        <taxon>Gunneridae</taxon>
        <taxon>Pentapetalae</taxon>
        <taxon>asterids</taxon>
        <taxon>lamiids</taxon>
        <taxon>Solanales</taxon>
        <taxon>Convolvulaceae</taxon>
        <taxon>Cuscuteae</taxon>
        <taxon>Cuscuta</taxon>
        <taxon>Cuscuta subgen. Grammica</taxon>
        <taxon>Cuscuta sect. Cleistogrammica</taxon>
    </lineage>
</organism>
<dbReference type="Pfam" id="PF10058">
    <property type="entry name" value="Zn_ribbon_10"/>
    <property type="match status" value="1"/>
</dbReference>
<evidence type="ECO:0000313" key="4">
    <source>
        <dbReference type="EMBL" id="RAL48173.1"/>
    </source>
</evidence>
<keyword evidence="5" id="KW-1185">Reference proteome</keyword>
<dbReference type="EMBL" id="NQVE01000098">
    <property type="protein sequence ID" value="RAL48173.1"/>
    <property type="molecule type" value="Genomic_DNA"/>
</dbReference>
<dbReference type="PANTHER" id="PTHR22166">
    <property type="entry name" value="ENDOPLASMIC RETICULUM JUNCTION FORMATION PROTEIN LUNAPARK"/>
    <property type="match status" value="1"/>
</dbReference>
<dbReference type="InterPro" id="IPR019273">
    <property type="entry name" value="Lunapark_Znf"/>
</dbReference>
<feature type="transmembrane region" description="Helical" evidence="2">
    <location>
        <begin position="161"/>
        <end position="178"/>
    </location>
</feature>
<dbReference type="PANTHER" id="PTHR22166:SF12">
    <property type="entry name" value="ENDOPLASMIC RETICULUM JUNCTION FORMATION PROTEIN LUNAPARK"/>
    <property type="match status" value="1"/>
</dbReference>
<evidence type="ECO:0000256" key="2">
    <source>
        <dbReference type="SAM" id="Phobius"/>
    </source>
</evidence>
<gene>
    <name evidence="4" type="ORF">DM860_005597</name>
</gene>
<keyword evidence="2" id="KW-0812">Transmembrane</keyword>
<evidence type="ECO:0000313" key="5">
    <source>
        <dbReference type="Proteomes" id="UP000249390"/>
    </source>
</evidence>
<evidence type="ECO:0000256" key="1">
    <source>
        <dbReference type="SAM" id="MobiDB-lite"/>
    </source>
</evidence>
<feature type="region of interest" description="Disordered" evidence="1">
    <location>
        <begin position="244"/>
        <end position="309"/>
    </location>
</feature>
<dbReference type="AlphaFoldDB" id="A0A328DVR8"/>
<feature type="domain" description="Lunapark zinc ribbon" evidence="3">
    <location>
        <begin position="315"/>
        <end position="365"/>
    </location>
</feature>
<reference evidence="4 5" key="1">
    <citation type="submission" date="2018-06" db="EMBL/GenBank/DDBJ databases">
        <title>The Genome of Cuscuta australis (Dodder) Provides Insight into the Evolution of Plant Parasitism.</title>
        <authorList>
            <person name="Liu H."/>
        </authorList>
    </citation>
    <scope>NUCLEOTIDE SEQUENCE [LARGE SCALE GENOMIC DNA]</scope>
    <source>
        <strain evidence="5">cv. Yunnan</strain>
        <tissue evidence="4">Vines</tissue>
    </source>
</reference>
<feature type="compositionally biased region" description="Polar residues" evidence="1">
    <location>
        <begin position="255"/>
        <end position="265"/>
    </location>
</feature>
<dbReference type="GO" id="GO:0071786">
    <property type="term" value="P:endoplasmic reticulum tubular network organization"/>
    <property type="evidence" value="ECO:0007669"/>
    <property type="project" value="InterPro"/>
</dbReference>